<evidence type="ECO:0000256" key="6">
    <source>
        <dbReference type="ARBA" id="ARBA00034078"/>
    </source>
</evidence>
<keyword evidence="9" id="KW-1185">Reference proteome</keyword>
<dbReference type="RefSeq" id="WP_245195686.1">
    <property type="nucleotide sequence ID" value="NZ_CP072611.1"/>
</dbReference>
<dbReference type="InterPro" id="IPR001041">
    <property type="entry name" value="2Fe-2S_ferredoxin-type"/>
</dbReference>
<evidence type="ECO:0000256" key="5">
    <source>
        <dbReference type="ARBA" id="ARBA00023014"/>
    </source>
</evidence>
<dbReference type="SUPFAM" id="SSF54292">
    <property type="entry name" value="2Fe-2S ferredoxin-like"/>
    <property type="match status" value="1"/>
</dbReference>
<name>A0ABW5CLB9_9HYPH</name>
<evidence type="ECO:0000256" key="4">
    <source>
        <dbReference type="ARBA" id="ARBA00023004"/>
    </source>
</evidence>
<feature type="domain" description="2Fe-2S ferredoxin-type" evidence="7">
    <location>
        <begin position="1"/>
        <end position="103"/>
    </location>
</feature>
<dbReference type="InterPro" id="IPR001055">
    <property type="entry name" value="Adrenodoxin-like"/>
</dbReference>
<keyword evidence="4" id="KW-0408">Iron</keyword>
<dbReference type="InterPro" id="IPR036010">
    <property type="entry name" value="2Fe-2S_ferredoxin-like_sf"/>
</dbReference>
<dbReference type="Gene3D" id="3.10.20.30">
    <property type="match status" value="1"/>
</dbReference>
<dbReference type="PRINTS" id="PR00355">
    <property type="entry name" value="ADRENODOXIN"/>
</dbReference>
<evidence type="ECO:0000313" key="9">
    <source>
        <dbReference type="Proteomes" id="UP001597371"/>
    </source>
</evidence>
<dbReference type="PANTHER" id="PTHR23426:SF65">
    <property type="entry name" value="FERREDOXIN-2, MITOCHONDRIAL"/>
    <property type="match status" value="1"/>
</dbReference>
<keyword evidence="5" id="KW-0411">Iron-sulfur</keyword>
<sequence>MTFRSADGGLYPVETQTGVSLMQAAVLANVPGIEAECGGACVCATCHVYVDARCLEAAGEARDDEREMLELVASERRENSRLSCQIEVVPELDRARIDIPEAQY</sequence>
<keyword evidence="3" id="KW-0479">Metal-binding</keyword>
<evidence type="ECO:0000256" key="2">
    <source>
        <dbReference type="ARBA" id="ARBA00022714"/>
    </source>
</evidence>
<dbReference type="PANTHER" id="PTHR23426">
    <property type="entry name" value="FERREDOXIN/ADRENODOXIN"/>
    <property type="match status" value="1"/>
</dbReference>
<keyword evidence="2" id="KW-0001">2Fe-2S</keyword>
<proteinExistence type="inferred from homology"/>
<evidence type="ECO:0000259" key="7">
    <source>
        <dbReference type="PROSITE" id="PS51085"/>
    </source>
</evidence>
<evidence type="ECO:0000256" key="3">
    <source>
        <dbReference type="ARBA" id="ARBA00022723"/>
    </source>
</evidence>
<dbReference type="InterPro" id="IPR012675">
    <property type="entry name" value="Beta-grasp_dom_sf"/>
</dbReference>
<dbReference type="EMBL" id="JBHUIJ010000013">
    <property type="protein sequence ID" value="MFD2238079.1"/>
    <property type="molecule type" value="Genomic_DNA"/>
</dbReference>
<comment type="similarity">
    <text evidence="1">Belongs to the adrenodoxin/putidaredoxin family.</text>
</comment>
<dbReference type="Proteomes" id="UP001597371">
    <property type="component" value="Unassembled WGS sequence"/>
</dbReference>
<gene>
    <name evidence="8" type="ORF">ACFSKQ_11475</name>
</gene>
<comment type="cofactor">
    <cofactor evidence="6">
        <name>[2Fe-2S] cluster</name>
        <dbReference type="ChEBI" id="CHEBI:190135"/>
    </cofactor>
</comment>
<evidence type="ECO:0000256" key="1">
    <source>
        <dbReference type="ARBA" id="ARBA00010914"/>
    </source>
</evidence>
<dbReference type="Pfam" id="PF00111">
    <property type="entry name" value="Fer2"/>
    <property type="match status" value="1"/>
</dbReference>
<evidence type="ECO:0000313" key="8">
    <source>
        <dbReference type="EMBL" id="MFD2238079.1"/>
    </source>
</evidence>
<dbReference type="PROSITE" id="PS00814">
    <property type="entry name" value="ADX"/>
    <property type="match status" value="1"/>
</dbReference>
<reference evidence="9" key="1">
    <citation type="journal article" date="2019" name="Int. J. Syst. Evol. Microbiol.">
        <title>The Global Catalogue of Microorganisms (GCM) 10K type strain sequencing project: providing services to taxonomists for standard genome sequencing and annotation.</title>
        <authorList>
            <consortium name="The Broad Institute Genomics Platform"/>
            <consortium name="The Broad Institute Genome Sequencing Center for Infectious Disease"/>
            <person name="Wu L."/>
            <person name="Ma J."/>
        </authorList>
    </citation>
    <scope>NUCLEOTIDE SEQUENCE [LARGE SCALE GENOMIC DNA]</scope>
    <source>
        <strain evidence="9">ZS-35-S2</strain>
    </source>
</reference>
<dbReference type="InterPro" id="IPR018298">
    <property type="entry name" value="Adrenodoxin_Fe-S_BS"/>
</dbReference>
<dbReference type="CDD" id="cd00207">
    <property type="entry name" value="fer2"/>
    <property type="match status" value="1"/>
</dbReference>
<organism evidence="8 9">
    <name type="scientific">Aureimonas populi</name>
    <dbReference type="NCBI Taxonomy" id="1701758"/>
    <lineage>
        <taxon>Bacteria</taxon>
        <taxon>Pseudomonadati</taxon>
        <taxon>Pseudomonadota</taxon>
        <taxon>Alphaproteobacteria</taxon>
        <taxon>Hyphomicrobiales</taxon>
        <taxon>Aurantimonadaceae</taxon>
        <taxon>Aureimonas</taxon>
    </lineage>
</organism>
<accession>A0ABW5CLB9</accession>
<comment type="caution">
    <text evidence="8">The sequence shown here is derived from an EMBL/GenBank/DDBJ whole genome shotgun (WGS) entry which is preliminary data.</text>
</comment>
<dbReference type="PROSITE" id="PS51085">
    <property type="entry name" value="2FE2S_FER_2"/>
    <property type="match status" value="1"/>
</dbReference>
<protein>
    <submittedName>
        <fullName evidence="8">2Fe-2S iron-sulfur cluster-binding protein</fullName>
    </submittedName>
</protein>